<keyword evidence="3" id="KW-1185">Reference proteome</keyword>
<evidence type="ECO:0008006" key="4">
    <source>
        <dbReference type="Google" id="ProtNLM"/>
    </source>
</evidence>
<name>A0A975AIY4_9FIRM</name>
<feature type="transmembrane region" description="Helical" evidence="1">
    <location>
        <begin position="84"/>
        <end position="105"/>
    </location>
</feature>
<feature type="transmembrane region" description="Helical" evidence="1">
    <location>
        <begin position="170"/>
        <end position="189"/>
    </location>
</feature>
<accession>A0A975AIY4</accession>
<feature type="transmembrane region" description="Helical" evidence="1">
    <location>
        <begin position="377"/>
        <end position="396"/>
    </location>
</feature>
<organism evidence="2 3">
    <name type="scientific">Alkalibacter rhizosphaerae</name>
    <dbReference type="NCBI Taxonomy" id="2815577"/>
    <lineage>
        <taxon>Bacteria</taxon>
        <taxon>Bacillati</taxon>
        <taxon>Bacillota</taxon>
        <taxon>Clostridia</taxon>
        <taxon>Eubacteriales</taxon>
        <taxon>Eubacteriaceae</taxon>
        <taxon>Alkalibacter</taxon>
    </lineage>
</organism>
<protein>
    <recommendedName>
        <fullName evidence="4">O-antigen ligase domain-containing protein</fullName>
    </recommendedName>
</protein>
<dbReference type="KEGG" id="alka:J0B03_05920"/>
<dbReference type="EMBL" id="CP071444">
    <property type="protein sequence ID" value="QSX09593.1"/>
    <property type="molecule type" value="Genomic_DNA"/>
</dbReference>
<evidence type="ECO:0000313" key="2">
    <source>
        <dbReference type="EMBL" id="QSX09593.1"/>
    </source>
</evidence>
<evidence type="ECO:0000313" key="3">
    <source>
        <dbReference type="Proteomes" id="UP000663499"/>
    </source>
</evidence>
<dbReference type="RefSeq" id="WP_207300924.1">
    <property type="nucleotide sequence ID" value="NZ_CP071444.1"/>
</dbReference>
<reference evidence="2" key="1">
    <citation type="submission" date="2021-03" db="EMBL/GenBank/DDBJ databases">
        <title>Alkalibacter marinus sp. nov., isolated from tidal flat sediment.</title>
        <authorList>
            <person name="Namirimu T."/>
            <person name="Yang J.-A."/>
            <person name="Yang S.-H."/>
            <person name="Kim Y.-J."/>
            <person name="Kwon K.K."/>
        </authorList>
    </citation>
    <scope>NUCLEOTIDE SEQUENCE</scope>
    <source>
        <strain evidence="2">ES005</strain>
    </source>
</reference>
<dbReference type="AlphaFoldDB" id="A0A975AIY4"/>
<feature type="transmembrane region" description="Helical" evidence="1">
    <location>
        <begin position="408"/>
        <end position="428"/>
    </location>
</feature>
<evidence type="ECO:0000256" key="1">
    <source>
        <dbReference type="SAM" id="Phobius"/>
    </source>
</evidence>
<keyword evidence="1" id="KW-1133">Transmembrane helix</keyword>
<feature type="transmembrane region" description="Helical" evidence="1">
    <location>
        <begin position="243"/>
        <end position="259"/>
    </location>
</feature>
<keyword evidence="1" id="KW-0472">Membrane</keyword>
<proteinExistence type="predicted"/>
<dbReference type="Proteomes" id="UP000663499">
    <property type="component" value="Chromosome"/>
</dbReference>
<feature type="transmembrane region" description="Helical" evidence="1">
    <location>
        <begin position="265"/>
        <end position="283"/>
    </location>
</feature>
<feature type="transmembrane region" description="Helical" evidence="1">
    <location>
        <begin position="141"/>
        <end position="158"/>
    </location>
</feature>
<gene>
    <name evidence="2" type="ORF">J0B03_05920</name>
</gene>
<feature type="transmembrane region" description="Helical" evidence="1">
    <location>
        <begin position="219"/>
        <end position="236"/>
    </location>
</feature>
<sequence>MNSGAGHKEKTQNDKDPNRKRTSAILIGLSLINVTLLSMGHATGNTVLVLLSILMFLWIVLMFPEEYFLPLMIFYLPWSSLLRTHPTTSSFHSIGLLLFLVLLLIRWLKEGGDLRKPYFALSILFLTYTMMVKFYNRLAINPQYIFFVAMILFVPIYLERVGEKLTFDRLLLFLTLGNLSACISSMVYLNNPGVQQFMDINEEMIVGLRWSAFYSDPNYFSAQMLVAIAGWLILILHANRRRMALLGILFVGGLLYFAVQAVSKAFLLSGILVLFFWGVHLLLGKKSVLYKFYILLLMGLAVFWVVKNNVFEEQIRFYLLRFGKVEDAVSLTTGRLGLWQVYWGYMLEHVDKLVVGIGLSQDQLQILLHTNNAHMTLIQTVYQVGIIGFALLLAWWKSIYGAFAEKSSIGLSNWGAMAIFAVAVIMPWFGLDVLFFREFFYFPIMWMLLKRYLWERSLEEGVVYHERNARIGDPQKNQA</sequence>
<keyword evidence="1" id="KW-0812">Transmembrane</keyword>
<feature type="transmembrane region" description="Helical" evidence="1">
    <location>
        <begin position="288"/>
        <end position="306"/>
    </location>
</feature>
<feature type="transmembrane region" description="Helical" evidence="1">
    <location>
        <begin position="22"/>
        <end position="40"/>
    </location>
</feature>